<dbReference type="PROSITE" id="PS50113">
    <property type="entry name" value="PAC"/>
    <property type="match status" value="1"/>
</dbReference>
<dbReference type="SUPFAM" id="SSF55874">
    <property type="entry name" value="ATPase domain of HSP90 chaperone/DNA topoisomerase II/histidine kinase"/>
    <property type="match status" value="1"/>
</dbReference>
<dbReference type="InterPro" id="IPR001610">
    <property type="entry name" value="PAC"/>
</dbReference>
<dbReference type="Pfam" id="PF02518">
    <property type="entry name" value="HATPase_c"/>
    <property type="match status" value="1"/>
</dbReference>
<feature type="domain" description="PAS" evidence="9">
    <location>
        <begin position="296"/>
        <end position="368"/>
    </location>
</feature>
<feature type="domain" description="Histidine kinase" evidence="8">
    <location>
        <begin position="552"/>
        <end position="767"/>
    </location>
</feature>
<dbReference type="SUPFAM" id="SSF55785">
    <property type="entry name" value="PYP-like sensor domain (PAS domain)"/>
    <property type="match status" value="2"/>
</dbReference>
<keyword evidence="5" id="KW-0418">Kinase</keyword>
<dbReference type="PRINTS" id="PR00344">
    <property type="entry name" value="BCTRLSENSOR"/>
</dbReference>
<dbReference type="Gene3D" id="3.30.450.20">
    <property type="entry name" value="PAS domain"/>
    <property type="match status" value="1"/>
</dbReference>
<name>A0ABS2CD04_9NEIS</name>
<dbReference type="PROSITE" id="PS50112">
    <property type="entry name" value="PAS"/>
    <property type="match status" value="1"/>
</dbReference>
<dbReference type="InterPro" id="IPR000700">
    <property type="entry name" value="PAS-assoc_C"/>
</dbReference>
<accession>A0ABS2CD04</accession>
<evidence type="ECO:0000256" key="1">
    <source>
        <dbReference type="ARBA" id="ARBA00000085"/>
    </source>
</evidence>
<dbReference type="Proteomes" id="UP001195660">
    <property type="component" value="Unassembled WGS sequence"/>
</dbReference>
<dbReference type="CDD" id="cd00130">
    <property type="entry name" value="PAS"/>
    <property type="match status" value="1"/>
</dbReference>
<dbReference type="NCBIfam" id="TIGR00229">
    <property type="entry name" value="sensory_box"/>
    <property type="match status" value="1"/>
</dbReference>
<dbReference type="SMART" id="SM00387">
    <property type="entry name" value="HATPase_c"/>
    <property type="match status" value="1"/>
</dbReference>
<dbReference type="SMART" id="SM00086">
    <property type="entry name" value="PAC"/>
    <property type="match status" value="1"/>
</dbReference>
<dbReference type="SUPFAM" id="SSF47384">
    <property type="entry name" value="Homodimeric domain of signal transducing histidine kinase"/>
    <property type="match status" value="1"/>
</dbReference>
<dbReference type="Gene3D" id="3.30.565.10">
    <property type="entry name" value="Histidine kinase-like ATPase, C-terminal domain"/>
    <property type="match status" value="1"/>
</dbReference>
<evidence type="ECO:0000256" key="3">
    <source>
        <dbReference type="ARBA" id="ARBA00022553"/>
    </source>
</evidence>
<dbReference type="InterPro" id="IPR013767">
    <property type="entry name" value="PAS_fold"/>
</dbReference>
<dbReference type="PROSITE" id="PS50109">
    <property type="entry name" value="HIS_KIN"/>
    <property type="match status" value="1"/>
</dbReference>
<keyword evidence="7" id="KW-0472">Membrane</keyword>
<dbReference type="PANTHER" id="PTHR43304:SF1">
    <property type="entry name" value="PAC DOMAIN-CONTAINING PROTEIN"/>
    <property type="match status" value="1"/>
</dbReference>
<evidence type="ECO:0000259" key="10">
    <source>
        <dbReference type="PROSITE" id="PS50113"/>
    </source>
</evidence>
<dbReference type="InterPro" id="IPR003661">
    <property type="entry name" value="HisK_dim/P_dom"/>
</dbReference>
<evidence type="ECO:0000256" key="7">
    <source>
        <dbReference type="SAM" id="Phobius"/>
    </source>
</evidence>
<evidence type="ECO:0000313" key="11">
    <source>
        <dbReference type="EMBL" id="MBM5571947.1"/>
    </source>
</evidence>
<evidence type="ECO:0000256" key="5">
    <source>
        <dbReference type="ARBA" id="ARBA00022777"/>
    </source>
</evidence>
<feature type="coiled-coil region" evidence="6">
    <location>
        <begin position="57"/>
        <end position="84"/>
    </location>
</feature>
<evidence type="ECO:0000256" key="4">
    <source>
        <dbReference type="ARBA" id="ARBA00022679"/>
    </source>
</evidence>
<organism evidence="11 12">
    <name type="scientific">Deefgea chitinilytica</name>
    <dbReference type="NCBI Taxonomy" id="570276"/>
    <lineage>
        <taxon>Bacteria</taxon>
        <taxon>Pseudomonadati</taxon>
        <taxon>Pseudomonadota</taxon>
        <taxon>Betaproteobacteria</taxon>
        <taxon>Neisseriales</taxon>
        <taxon>Chitinibacteraceae</taxon>
        <taxon>Deefgea</taxon>
    </lineage>
</organism>
<gene>
    <name evidence="11" type="ORF">GM173_10200</name>
</gene>
<dbReference type="InterPro" id="IPR003594">
    <property type="entry name" value="HATPase_dom"/>
</dbReference>
<dbReference type="PANTHER" id="PTHR43304">
    <property type="entry name" value="PHYTOCHROME-LIKE PROTEIN CPH1"/>
    <property type="match status" value="1"/>
</dbReference>
<evidence type="ECO:0000256" key="6">
    <source>
        <dbReference type="SAM" id="Coils"/>
    </source>
</evidence>
<dbReference type="InterPro" id="IPR000014">
    <property type="entry name" value="PAS"/>
</dbReference>
<dbReference type="SMART" id="SM00388">
    <property type="entry name" value="HisKA"/>
    <property type="match status" value="1"/>
</dbReference>
<feature type="transmembrane region" description="Helical" evidence="7">
    <location>
        <begin position="21"/>
        <end position="42"/>
    </location>
</feature>
<dbReference type="InterPro" id="IPR052162">
    <property type="entry name" value="Sensor_kinase/Photoreceptor"/>
</dbReference>
<keyword evidence="6" id="KW-0175">Coiled coil</keyword>
<dbReference type="EC" id="2.7.13.3" evidence="2"/>
<dbReference type="CDD" id="cd00082">
    <property type="entry name" value="HisKA"/>
    <property type="match status" value="1"/>
</dbReference>
<feature type="domain" description="PAC" evidence="10">
    <location>
        <begin position="372"/>
        <end position="424"/>
    </location>
</feature>
<evidence type="ECO:0000313" key="12">
    <source>
        <dbReference type="Proteomes" id="UP001195660"/>
    </source>
</evidence>
<keyword evidence="12" id="KW-1185">Reference proteome</keyword>
<dbReference type="RefSeq" id="WP_203571281.1">
    <property type="nucleotide sequence ID" value="NZ_WOFE01000004.1"/>
</dbReference>
<keyword evidence="7" id="KW-1133">Transmembrane helix</keyword>
<dbReference type="InterPro" id="IPR036097">
    <property type="entry name" value="HisK_dim/P_sf"/>
</dbReference>
<evidence type="ECO:0000259" key="8">
    <source>
        <dbReference type="PROSITE" id="PS50109"/>
    </source>
</evidence>
<protein>
    <recommendedName>
        <fullName evidence="2">histidine kinase</fullName>
        <ecNumber evidence="2">2.7.13.3</ecNumber>
    </recommendedName>
</protein>
<dbReference type="Pfam" id="PF00989">
    <property type="entry name" value="PAS"/>
    <property type="match status" value="1"/>
</dbReference>
<evidence type="ECO:0000256" key="2">
    <source>
        <dbReference type="ARBA" id="ARBA00012438"/>
    </source>
</evidence>
<dbReference type="EMBL" id="WOFE01000004">
    <property type="protein sequence ID" value="MBM5571947.1"/>
    <property type="molecule type" value="Genomic_DNA"/>
</dbReference>
<dbReference type="InterPro" id="IPR004358">
    <property type="entry name" value="Sig_transdc_His_kin-like_C"/>
</dbReference>
<dbReference type="InterPro" id="IPR036890">
    <property type="entry name" value="HATPase_C_sf"/>
</dbReference>
<keyword evidence="7" id="KW-0812">Transmembrane</keyword>
<keyword evidence="3" id="KW-0597">Phosphoprotein</keyword>
<reference evidence="11 12" key="1">
    <citation type="submission" date="2019-11" db="EMBL/GenBank/DDBJ databases">
        <title>Novel Deefgea species.</title>
        <authorList>
            <person name="Han J.-H."/>
        </authorList>
    </citation>
    <scope>NUCLEOTIDE SEQUENCE [LARGE SCALE GENOMIC DNA]</scope>
    <source>
        <strain evidence="11 12">LMG 24817</strain>
    </source>
</reference>
<dbReference type="Pfam" id="PF00512">
    <property type="entry name" value="HisKA"/>
    <property type="match status" value="1"/>
</dbReference>
<dbReference type="InterPro" id="IPR005467">
    <property type="entry name" value="His_kinase_dom"/>
</dbReference>
<dbReference type="Gene3D" id="1.10.287.130">
    <property type="match status" value="1"/>
</dbReference>
<comment type="caution">
    <text evidence="11">The sequence shown here is derived from an EMBL/GenBank/DDBJ whole genome shotgun (WGS) entry which is preliminary data.</text>
</comment>
<dbReference type="SMART" id="SM00091">
    <property type="entry name" value="PAS"/>
    <property type="match status" value="2"/>
</dbReference>
<comment type="catalytic activity">
    <reaction evidence="1">
        <text>ATP + protein L-histidine = ADP + protein N-phospho-L-histidine.</text>
        <dbReference type="EC" id="2.7.13.3"/>
    </reaction>
</comment>
<sequence length="774" mass="87053">MRSKRVLSQPSRQKEHALSRWLLSITPFAAALFALAFALFLIQTALKEDQATSVALEQDLLWQKQALKNRLDNLSTQLNGLAEVIATEGVASANFTGRSLSILQDSPEVMSLEYVDETGQERWRYPQYRPDFLPEQKHRNLVAARSAVLASADAHFSSVILGKQNVPLVALVVPVRLSFNGRHTLLAMINLNTLLQQQVPWWIAQRYQITLNQNGKQIASKFDRNLDPTQLSKGIQFDLAPNQFELKATVYKQKQSWQQHLLTLVVATLSILMIGSTWALRRHIKERQKVEGQLRQETAMREAMENSLVTGIRAMDKDGHLIYINRAFCDMVGYSAEELIGKSQIMPYWPPEDLDRCMAVYRAILSGRAEAAGYQMRFMRANGERFDVRLYAAKLIDGEGQHTGWISSIYDITELQRERDALQASHERFVTVLNGLDAAVSVSDAASGEMLLTNRQFDRAFSIPDWHGRYCALPYVARRKGAPIDTEWFDAFRGHWYQVKSRSSVWVDGSEVWLEIATDITALKNAQERERLQNEQLQQTTRLISMGEMASSLAHELNQPLAAIASYATGCRNVLSQAEPNIGQLDQAIEKMAAQAKRAGKIISGIREFVQRRAPHRKPCAIVDLVDTVRTLLAAEIAKHQIKLTINDISQLPAISADAVMLEQVMFNLMKNAIEAMHNTPAAERSLTLTITPSDDILSFVISDRGSGIAPEQMEQLFKPFFTTKNTGMGMGLNICRSIIEHHQGRLWVEANPGGGSRFIFTLPLPQDNLAYEP</sequence>
<proteinExistence type="predicted"/>
<dbReference type="InterPro" id="IPR035965">
    <property type="entry name" value="PAS-like_dom_sf"/>
</dbReference>
<evidence type="ECO:0000259" key="9">
    <source>
        <dbReference type="PROSITE" id="PS50112"/>
    </source>
</evidence>
<keyword evidence="4" id="KW-0808">Transferase</keyword>